<dbReference type="AlphaFoldDB" id="A0A2G8SKB1"/>
<evidence type="ECO:0000256" key="1">
    <source>
        <dbReference type="SAM" id="MobiDB-lite"/>
    </source>
</evidence>
<evidence type="ECO:0000313" key="2">
    <source>
        <dbReference type="EMBL" id="PIL34215.1"/>
    </source>
</evidence>
<feature type="region of interest" description="Disordered" evidence="1">
    <location>
        <begin position="22"/>
        <end position="105"/>
    </location>
</feature>
<feature type="compositionally biased region" description="Basic residues" evidence="1">
    <location>
        <begin position="31"/>
        <end position="41"/>
    </location>
</feature>
<comment type="caution">
    <text evidence="2">The sequence shown here is derived from an EMBL/GenBank/DDBJ whole genome shotgun (WGS) entry which is preliminary data.</text>
</comment>
<evidence type="ECO:0000313" key="3">
    <source>
        <dbReference type="Proteomes" id="UP000230002"/>
    </source>
</evidence>
<proteinExistence type="predicted"/>
<protein>
    <submittedName>
        <fullName evidence="2">Uncharacterized protein</fullName>
    </submittedName>
</protein>
<accession>A0A2G8SKB1</accession>
<gene>
    <name evidence="2" type="ORF">GSI_03926</name>
</gene>
<organism evidence="2 3">
    <name type="scientific">Ganoderma sinense ZZ0214-1</name>
    <dbReference type="NCBI Taxonomy" id="1077348"/>
    <lineage>
        <taxon>Eukaryota</taxon>
        <taxon>Fungi</taxon>
        <taxon>Dikarya</taxon>
        <taxon>Basidiomycota</taxon>
        <taxon>Agaricomycotina</taxon>
        <taxon>Agaricomycetes</taxon>
        <taxon>Polyporales</taxon>
        <taxon>Polyporaceae</taxon>
        <taxon>Ganoderma</taxon>
    </lineage>
</organism>
<feature type="compositionally biased region" description="Low complexity" evidence="1">
    <location>
        <begin position="70"/>
        <end position="89"/>
    </location>
</feature>
<sequence>MSWRGQQAMATAGKGVKRLLKCLKPSLPWPRRSRRAPRGRARAPSPRGRCEPARVGKWRGPPLRARRPGCRQARAPGRGRPRLGAPPQQTVLPARRRPPRTTQSD</sequence>
<dbReference type="EMBL" id="AYKW01000006">
    <property type="protein sequence ID" value="PIL34215.1"/>
    <property type="molecule type" value="Genomic_DNA"/>
</dbReference>
<reference evidence="2 3" key="1">
    <citation type="journal article" date="2015" name="Sci. Rep.">
        <title>Chromosome-level genome map provides insights into diverse defense mechanisms in the medicinal fungus Ganoderma sinense.</title>
        <authorList>
            <person name="Zhu Y."/>
            <person name="Xu J."/>
            <person name="Sun C."/>
            <person name="Zhou S."/>
            <person name="Xu H."/>
            <person name="Nelson D.R."/>
            <person name="Qian J."/>
            <person name="Song J."/>
            <person name="Luo H."/>
            <person name="Xiang L."/>
            <person name="Li Y."/>
            <person name="Xu Z."/>
            <person name="Ji A."/>
            <person name="Wang L."/>
            <person name="Lu S."/>
            <person name="Hayward A."/>
            <person name="Sun W."/>
            <person name="Li X."/>
            <person name="Schwartz D.C."/>
            <person name="Wang Y."/>
            <person name="Chen S."/>
        </authorList>
    </citation>
    <scope>NUCLEOTIDE SEQUENCE [LARGE SCALE GENOMIC DNA]</scope>
    <source>
        <strain evidence="2 3">ZZ0214-1</strain>
    </source>
</reference>
<name>A0A2G8SKB1_9APHY</name>
<keyword evidence="3" id="KW-1185">Reference proteome</keyword>
<dbReference type="Proteomes" id="UP000230002">
    <property type="component" value="Unassembled WGS sequence"/>
</dbReference>